<evidence type="ECO:0000259" key="1">
    <source>
        <dbReference type="PROSITE" id="PS50188"/>
    </source>
</evidence>
<dbReference type="AlphaFoldDB" id="A0A6G1BH84"/>
<protein>
    <submittedName>
        <fullName evidence="2">ERMAP protein</fullName>
    </submittedName>
</protein>
<dbReference type="Pfam" id="PF13765">
    <property type="entry name" value="PRY"/>
    <property type="match status" value="1"/>
</dbReference>
<proteinExistence type="predicted"/>
<dbReference type="FunFam" id="2.60.120.920:FF:000004">
    <property type="entry name" value="Butyrophilin subfamily 1 member A1"/>
    <property type="match status" value="1"/>
</dbReference>
<gene>
    <name evidence="2" type="primary">Ermap_0</name>
    <name evidence="2" type="ORF">FOF47_R21490</name>
</gene>
<feature type="non-terminal residue" evidence="2">
    <location>
        <position position="178"/>
    </location>
</feature>
<feature type="non-terminal residue" evidence="2">
    <location>
        <position position="1"/>
    </location>
</feature>
<dbReference type="PANTHER" id="PTHR24103">
    <property type="entry name" value="E3 UBIQUITIN-PROTEIN LIGASE TRIM"/>
    <property type="match status" value="1"/>
</dbReference>
<organism evidence="2 3">
    <name type="scientific">Crocuta crocuta</name>
    <name type="common">Spotted hyena</name>
    <dbReference type="NCBI Taxonomy" id="9678"/>
    <lineage>
        <taxon>Eukaryota</taxon>
        <taxon>Metazoa</taxon>
        <taxon>Chordata</taxon>
        <taxon>Craniata</taxon>
        <taxon>Vertebrata</taxon>
        <taxon>Euteleostomi</taxon>
        <taxon>Mammalia</taxon>
        <taxon>Eutheria</taxon>
        <taxon>Laurasiatheria</taxon>
        <taxon>Carnivora</taxon>
        <taxon>Feliformia</taxon>
        <taxon>Hyaenidae</taxon>
        <taxon>Crocuta</taxon>
    </lineage>
</organism>
<dbReference type="Pfam" id="PF00622">
    <property type="entry name" value="SPRY"/>
    <property type="match status" value="1"/>
</dbReference>
<dbReference type="InterPro" id="IPR003877">
    <property type="entry name" value="SPRY_dom"/>
</dbReference>
<feature type="domain" description="B30.2/SPRY" evidence="1">
    <location>
        <begin position="1"/>
        <end position="176"/>
    </location>
</feature>
<sequence length="178" mass="20525">SITLDPDTAHPYLQITDDKKSVKSVATLQDLPKRTQRFDNLVCVLGQQIFSKGKHYWEVSVKNKIKWTLGICKDSVCRRGEIIVSPETGFWTMCLKRSNDYQALANPQITLHLEEPPEIIGIFLDYEAGRVSFYNVTNLSHIYTYRNCFTDSLRPYFYPGPLYNGENEYPLTILPVCH</sequence>
<dbReference type="InterPro" id="IPR013320">
    <property type="entry name" value="ConA-like_dom_sf"/>
</dbReference>
<keyword evidence="3" id="KW-1185">Reference proteome</keyword>
<dbReference type="SMART" id="SM00589">
    <property type="entry name" value="PRY"/>
    <property type="match status" value="1"/>
</dbReference>
<dbReference type="Proteomes" id="UP000475037">
    <property type="component" value="Unassembled WGS sequence"/>
</dbReference>
<dbReference type="InterPro" id="IPR003879">
    <property type="entry name" value="Butyrophylin_SPRY"/>
</dbReference>
<name>A0A6G1BH84_CROCR</name>
<evidence type="ECO:0000313" key="3">
    <source>
        <dbReference type="Proteomes" id="UP000475037"/>
    </source>
</evidence>
<reference evidence="2 3" key="1">
    <citation type="submission" date="2019-11" db="EMBL/GenBank/DDBJ databases">
        <authorList>
            <person name="Yang C."/>
            <person name="Li F."/>
        </authorList>
    </citation>
    <scope>NUCLEOTIDE SEQUENCE [LARGE SCALE GENOMIC DNA]</scope>
    <source>
        <strain evidence="2">KB4526</strain>
        <tissue evidence="2">Muscle</tissue>
    </source>
</reference>
<dbReference type="InterPro" id="IPR001870">
    <property type="entry name" value="B30.2/SPRY"/>
</dbReference>
<dbReference type="SMART" id="SM00449">
    <property type="entry name" value="SPRY"/>
    <property type="match status" value="1"/>
</dbReference>
<dbReference type="PRINTS" id="PR01407">
    <property type="entry name" value="BUTYPHLNCDUF"/>
</dbReference>
<evidence type="ECO:0000313" key="2">
    <source>
        <dbReference type="EMBL" id="KAF0887418.1"/>
    </source>
</evidence>
<comment type="caution">
    <text evidence="2">The sequence shown here is derived from an EMBL/GenBank/DDBJ whole genome shotgun (WGS) entry which is preliminary data.</text>
</comment>
<accession>A0A6G1BH84</accession>
<dbReference type="InterPro" id="IPR006574">
    <property type="entry name" value="PRY"/>
</dbReference>
<dbReference type="PROSITE" id="PS50188">
    <property type="entry name" value="B302_SPRY"/>
    <property type="match status" value="1"/>
</dbReference>
<dbReference type="InterPro" id="IPR050143">
    <property type="entry name" value="TRIM/RBCC"/>
</dbReference>
<dbReference type="SUPFAM" id="SSF49899">
    <property type="entry name" value="Concanavalin A-like lectins/glucanases"/>
    <property type="match status" value="1"/>
</dbReference>
<dbReference type="InterPro" id="IPR043136">
    <property type="entry name" value="B30.2/SPRY_sf"/>
</dbReference>
<dbReference type="Gene3D" id="2.60.120.920">
    <property type="match status" value="1"/>
</dbReference>
<dbReference type="CDD" id="cd13733">
    <property type="entry name" value="SPRY_PRY_C-I_1"/>
    <property type="match status" value="1"/>
</dbReference>
<dbReference type="EMBL" id="VOAJ01000241">
    <property type="protein sequence ID" value="KAF0887418.1"/>
    <property type="molecule type" value="Genomic_DNA"/>
</dbReference>